<comment type="caution">
    <text evidence="1">The sequence shown here is derived from an EMBL/GenBank/DDBJ whole genome shotgun (WGS) entry which is preliminary data.</text>
</comment>
<accession>K6YN49</accession>
<keyword evidence="2" id="KW-1185">Reference proteome</keyword>
<dbReference type="OrthoDB" id="6227533at2"/>
<protein>
    <recommendedName>
        <fullName evidence="3">PAS domain-containing protein</fullName>
    </recommendedName>
</protein>
<organism evidence="1 2">
    <name type="scientific">Aliiglaciecola lipolytica E3</name>
    <dbReference type="NCBI Taxonomy" id="1127673"/>
    <lineage>
        <taxon>Bacteria</taxon>
        <taxon>Pseudomonadati</taxon>
        <taxon>Pseudomonadota</taxon>
        <taxon>Gammaproteobacteria</taxon>
        <taxon>Alteromonadales</taxon>
        <taxon>Alteromonadaceae</taxon>
        <taxon>Aliiglaciecola</taxon>
    </lineage>
</organism>
<dbReference type="Proteomes" id="UP000006334">
    <property type="component" value="Unassembled WGS sequence"/>
</dbReference>
<evidence type="ECO:0000313" key="1">
    <source>
        <dbReference type="EMBL" id="GAC12765.1"/>
    </source>
</evidence>
<proteinExistence type="predicted"/>
<dbReference type="eggNOG" id="COG5002">
    <property type="taxonomic scope" value="Bacteria"/>
</dbReference>
<dbReference type="EMBL" id="BAEN01000004">
    <property type="protein sequence ID" value="GAC12765.1"/>
    <property type="molecule type" value="Genomic_DNA"/>
</dbReference>
<dbReference type="SUPFAM" id="SSF55785">
    <property type="entry name" value="PYP-like sensor domain (PAS domain)"/>
    <property type="match status" value="1"/>
</dbReference>
<dbReference type="InterPro" id="IPR035965">
    <property type="entry name" value="PAS-like_dom_sf"/>
</dbReference>
<name>K6YN49_9ALTE</name>
<evidence type="ECO:0000313" key="2">
    <source>
        <dbReference type="Proteomes" id="UP000006334"/>
    </source>
</evidence>
<evidence type="ECO:0008006" key="3">
    <source>
        <dbReference type="Google" id="ProtNLM"/>
    </source>
</evidence>
<reference evidence="1 2" key="1">
    <citation type="journal article" date="2017" name="Antonie Van Leeuwenhoek">
        <title>Rhizobium rhizosphaerae sp. nov., a novel species isolated from rice rhizosphere.</title>
        <authorList>
            <person name="Zhao J.J."/>
            <person name="Zhang J."/>
            <person name="Zhang R.J."/>
            <person name="Zhang C.W."/>
            <person name="Yin H.Q."/>
            <person name="Zhang X.X."/>
        </authorList>
    </citation>
    <scope>NUCLEOTIDE SEQUENCE [LARGE SCALE GENOMIC DNA]</scope>
    <source>
        <strain evidence="1 2">E3</strain>
    </source>
</reference>
<sequence length="129" mass="15381">MPKSIPTEFFDMLPLPVVIIENDEHSLNHSLVYLNRRFTDVIGWSLKDIPDKEHWWKTVYPEPDYQKVVESQWELGMESLLENKDSFVLMTVNIMTKYNGTLRFNVYTEFKSFLVDGYYAVVFETVKRF</sequence>
<gene>
    <name evidence="1" type="ORF">GLIP_0110</name>
</gene>
<dbReference type="STRING" id="1127673.GLIP_0110"/>
<dbReference type="RefSeq" id="WP_008842585.1">
    <property type="nucleotide sequence ID" value="NZ_BAEN01000004.1"/>
</dbReference>
<dbReference type="AlphaFoldDB" id="K6YN49"/>